<accession>A0A232ENI7</accession>
<dbReference type="AlphaFoldDB" id="A0A232ENI7"/>
<evidence type="ECO:0000313" key="2">
    <source>
        <dbReference type="Proteomes" id="UP000215335"/>
    </source>
</evidence>
<proteinExistence type="predicted"/>
<reference evidence="1 2" key="1">
    <citation type="journal article" date="2017" name="Curr. Biol.">
        <title>The Evolution of Venom by Co-option of Single-Copy Genes.</title>
        <authorList>
            <person name="Martinson E.O."/>
            <person name="Mrinalini"/>
            <person name="Kelkar Y.D."/>
            <person name="Chang C.H."/>
            <person name="Werren J.H."/>
        </authorList>
    </citation>
    <scope>NUCLEOTIDE SEQUENCE [LARGE SCALE GENOMIC DNA]</scope>
    <source>
        <strain evidence="1 2">Alberta</strain>
        <tissue evidence="1">Whole body</tissue>
    </source>
</reference>
<sequence>MDIDRALRNFRLRDGQQLKLMNSENAQPAKVRKSRLFVTKIVLIRSVRLAHERSECDKHGTLYYK</sequence>
<organism evidence="1 2">
    <name type="scientific">Trichomalopsis sarcophagae</name>
    <dbReference type="NCBI Taxonomy" id="543379"/>
    <lineage>
        <taxon>Eukaryota</taxon>
        <taxon>Metazoa</taxon>
        <taxon>Ecdysozoa</taxon>
        <taxon>Arthropoda</taxon>
        <taxon>Hexapoda</taxon>
        <taxon>Insecta</taxon>
        <taxon>Pterygota</taxon>
        <taxon>Neoptera</taxon>
        <taxon>Endopterygota</taxon>
        <taxon>Hymenoptera</taxon>
        <taxon>Apocrita</taxon>
        <taxon>Proctotrupomorpha</taxon>
        <taxon>Chalcidoidea</taxon>
        <taxon>Pteromalidae</taxon>
        <taxon>Pteromalinae</taxon>
        <taxon>Trichomalopsis</taxon>
    </lineage>
</organism>
<evidence type="ECO:0000313" key="1">
    <source>
        <dbReference type="EMBL" id="OXU19929.1"/>
    </source>
</evidence>
<name>A0A232ENI7_9HYME</name>
<protein>
    <submittedName>
        <fullName evidence="1">Uncharacterized protein</fullName>
    </submittedName>
</protein>
<gene>
    <name evidence="1" type="ORF">TSAR_009958</name>
</gene>
<comment type="caution">
    <text evidence="1">The sequence shown here is derived from an EMBL/GenBank/DDBJ whole genome shotgun (WGS) entry which is preliminary data.</text>
</comment>
<keyword evidence="2" id="KW-1185">Reference proteome</keyword>
<dbReference type="EMBL" id="NNAY01003135">
    <property type="protein sequence ID" value="OXU19929.1"/>
    <property type="molecule type" value="Genomic_DNA"/>
</dbReference>
<dbReference type="Proteomes" id="UP000215335">
    <property type="component" value="Unassembled WGS sequence"/>
</dbReference>